<dbReference type="PRINTS" id="PR00149">
    <property type="entry name" value="FUMRATELYASE"/>
</dbReference>
<accession>A0A0G0PXC2</accession>
<reference evidence="7 8" key="1">
    <citation type="journal article" date="2015" name="Nature">
        <title>rRNA introns, odd ribosomes, and small enigmatic genomes across a large radiation of phyla.</title>
        <authorList>
            <person name="Brown C.T."/>
            <person name="Hug L.A."/>
            <person name="Thomas B.C."/>
            <person name="Sharon I."/>
            <person name="Castelle C.J."/>
            <person name="Singh A."/>
            <person name="Wilkins M.J."/>
            <person name="Williams K.H."/>
            <person name="Banfield J.F."/>
        </authorList>
    </citation>
    <scope>NUCLEOTIDE SEQUENCE [LARGE SCALE GENOMIC DNA]</scope>
</reference>
<dbReference type="Gene3D" id="1.10.275.10">
    <property type="entry name" value="Fumarase/aspartase (N-terminal domain)"/>
    <property type="match status" value="1"/>
</dbReference>
<dbReference type="PRINTS" id="PR00145">
    <property type="entry name" value="ARGSUCLYASE"/>
</dbReference>
<dbReference type="InterPro" id="IPR008948">
    <property type="entry name" value="L-Aspartase-like"/>
</dbReference>
<evidence type="ECO:0000256" key="2">
    <source>
        <dbReference type="ARBA" id="ARBA00012338"/>
    </source>
</evidence>
<dbReference type="PANTHER" id="PTHR43814">
    <property type="entry name" value="ARGININOSUCCINATE LYASE"/>
    <property type="match status" value="1"/>
</dbReference>
<dbReference type="GO" id="GO:0004056">
    <property type="term" value="F:argininosuccinate lyase activity"/>
    <property type="evidence" value="ECO:0007669"/>
    <property type="project" value="UniProtKB-UniRule"/>
</dbReference>
<feature type="domain" description="Fumarate lyase N-terminal" evidence="5">
    <location>
        <begin position="45"/>
        <end position="304"/>
    </location>
</feature>
<dbReference type="CDD" id="cd01359">
    <property type="entry name" value="Argininosuccinate_lyase"/>
    <property type="match status" value="1"/>
</dbReference>
<organism evidence="7 8">
    <name type="scientific">Candidatus Gottesmanbacteria bacterium GW2011_GWC2_39_8</name>
    <dbReference type="NCBI Taxonomy" id="1618450"/>
    <lineage>
        <taxon>Bacteria</taxon>
        <taxon>Candidatus Gottesmaniibacteriota</taxon>
    </lineage>
</organism>
<keyword evidence="7" id="KW-0456">Lyase</keyword>
<dbReference type="Pfam" id="PF14698">
    <property type="entry name" value="ASL_C2"/>
    <property type="match status" value="1"/>
</dbReference>
<evidence type="ECO:0000256" key="4">
    <source>
        <dbReference type="NCBIfam" id="TIGR00838"/>
    </source>
</evidence>
<dbReference type="PATRIC" id="fig|1618450.3.peg.849"/>
<comment type="caution">
    <text evidence="7">The sequence shown here is derived from an EMBL/GenBank/DDBJ whole genome shotgun (WGS) entry which is preliminary data.</text>
</comment>
<dbReference type="NCBIfam" id="TIGR00838">
    <property type="entry name" value="argH"/>
    <property type="match status" value="1"/>
</dbReference>
<evidence type="ECO:0000256" key="3">
    <source>
        <dbReference type="ARBA" id="ARBA00022571"/>
    </source>
</evidence>
<dbReference type="UniPathway" id="UPA00068">
    <property type="reaction ID" value="UER00114"/>
</dbReference>
<dbReference type="Pfam" id="PF00206">
    <property type="entry name" value="Lyase_1"/>
    <property type="match status" value="1"/>
</dbReference>
<proteinExistence type="predicted"/>
<dbReference type="GO" id="GO:0042450">
    <property type="term" value="P:L-arginine biosynthetic process via ornithine"/>
    <property type="evidence" value="ECO:0007669"/>
    <property type="project" value="UniProtKB-UniRule"/>
</dbReference>
<sequence length="501" mass="56213">MKKSNLSQKVKNFIVSPAQMGIDHKMVPYDIWGTVSHVVMLYKTKIIEKEIAAEIIKALISIDHEYKEGNFQIDPEKGAQLTLESKIVEKAGITAGSSAHTARSRNDQVMVTEILYLKEEVLEILESTERLVQMLVKKAEIHLSTVIPGYTHMQPAKPTTFAHLLLSYAGSLLSGVENLKHTYQHYNQNPLGSVESYGTSWPIDREFTTNLLGFTKVWELPLEAISNRGFFQLGILSALNHVAIVASKIATDLLLYTTFEYGIVTLGDDTAKRLHPITGSSVMAQKKNPDVLELVRSLAPQIAGFYQIVSGILSKLPSGYNRDSREIKEYIDLGINKTIGSIEILTSVFSSLKVNEEKALKLVKENYSLTTDLADFLSQKSKIPYRLIYKIVGQVVDKFIQDNKLLSEISVKDINSVAKTYSLELVVSDEELIEVLEPVKATQKRKHIGGTNASITKTMIENKSIEMKNISKWVFLEKENIEKVKQNTWVEAKKIVKKAEL</sequence>
<evidence type="ECO:0000259" key="6">
    <source>
        <dbReference type="Pfam" id="PF14698"/>
    </source>
</evidence>
<dbReference type="Proteomes" id="UP000034539">
    <property type="component" value="Unassembled WGS sequence"/>
</dbReference>
<evidence type="ECO:0000313" key="8">
    <source>
        <dbReference type="Proteomes" id="UP000034539"/>
    </source>
</evidence>
<dbReference type="PROSITE" id="PS00163">
    <property type="entry name" value="FUMARATE_LYASES"/>
    <property type="match status" value="1"/>
</dbReference>
<dbReference type="InterPro" id="IPR020557">
    <property type="entry name" value="Fumarate_lyase_CS"/>
</dbReference>
<dbReference type="Gene3D" id="1.20.200.10">
    <property type="entry name" value="Fumarase/aspartase (Central domain)"/>
    <property type="match status" value="1"/>
</dbReference>
<dbReference type="InterPro" id="IPR024083">
    <property type="entry name" value="Fumarase/histidase_N"/>
</dbReference>
<dbReference type="AlphaFoldDB" id="A0A0G0PXC2"/>
<evidence type="ECO:0000313" key="7">
    <source>
        <dbReference type="EMBL" id="KKR32553.1"/>
    </source>
</evidence>
<dbReference type="InterPro" id="IPR009049">
    <property type="entry name" value="Argininosuccinate_lyase"/>
</dbReference>
<evidence type="ECO:0000256" key="1">
    <source>
        <dbReference type="ARBA" id="ARBA00004941"/>
    </source>
</evidence>
<feature type="domain" description="Argininosuccinate lyase C-terminal" evidence="6">
    <location>
        <begin position="367"/>
        <end position="440"/>
    </location>
</feature>
<dbReference type="InterPro" id="IPR029419">
    <property type="entry name" value="Arg_succ_lyase_C"/>
</dbReference>
<dbReference type="SUPFAM" id="SSF48557">
    <property type="entry name" value="L-aspartase-like"/>
    <property type="match status" value="1"/>
</dbReference>
<name>A0A0G0PXC2_9BACT</name>
<dbReference type="PANTHER" id="PTHR43814:SF1">
    <property type="entry name" value="ARGININOSUCCINATE LYASE"/>
    <property type="match status" value="1"/>
</dbReference>
<dbReference type="Gene3D" id="1.10.40.30">
    <property type="entry name" value="Fumarase/aspartase (C-terminal domain)"/>
    <property type="match status" value="1"/>
</dbReference>
<dbReference type="EMBL" id="LBXN01000039">
    <property type="protein sequence ID" value="KKR32553.1"/>
    <property type="molecule type" value="Genomic_DNA"/>
</dbReference>
<gene>
    <name evidence="7" type="ORF">UT63_C0039G0007</name>
</gene>
<dbReference type="InterPro" id="IPR022761">
    <property type="entry name" value="Fumarate_lyase_N"/>
</dbReference>
<keyword evidence="3" id="KW-0028">Amino-acid biosynthesis</keyword>
<keyword evidence="3" id="KW-0055">Arginine biosynthesis</keyword>
<evidence type="ECO:0000259" key="5">
    <source>
        <dbReference type="Pfam" id="PF00206"/>
    </source>
</evidence>
<dbReference type="InterPro" id="IPR000362">
    <property type="entry name" value="Fumarate_lyase_fam"/>
</dbReference>
<dbReference type="EC" id="4.3.2.1" evidence="2 4"/>
<comment type="pathway">
    <text evidence="1">Amino-acid biosynthesis; L-arginine biosynthesis; L-arginine from L-ornithine and carbamoyl phosphate: step 3/3.</text>
</comment>
<protein>
    <recommendedName>
        <fullName evidence="2 4">Argininosuccinate lyase</fullName>
        <ecNumber evidence="2 4">4.3.2.1</ecNumber>
    </recommendedName>
</protein>
<dbReference type="GO" id="GO:0005829">
    <property type="term" value="C:cytosol"/>
    <property type="evidence" value="ECO:0007669"/>
    <property type="project" value="TreeGrafter"/>
</dbReference>